<dbReference type="SUPFAM" id="SSF53254">
    <property type="entry name" value="Phosphoglycerate mutase-like"/>
    <property type="match status" value="1"/>
</dbReference>
<gene>
    <name evidence="2" type="ORF">BBN63_33390</name>
</gene>
<dbReference type="Proteomes" id="UP000189677">
    <property type="component" value="Chromosome"/>
</dbReference>
<dbReference type="GO" id="GO:0016787">
    <property type="term" value="F:hydrolase activity"/>
    <property type="evidence" value="ECO:0007669"/>
    <property type="project" value="UniProtKB-KW"/>
</dbReference>
<dbReference type="PANTHER" id="PTHR20935">
    <property type="entry name" value="PHOSPHOGLYCERATE MUTASE-RELATED"/>
    <property type="match status" value="1"/>
</dbReference>
<reference evidence="2 3" key="1">
    <citation type="submission" date="2016-11" db="EMBL/GenBank/DDBJ databases">
        <title>Complete genome sequence of Streptomyces niveus SCSIO 3406.</title>
        <authorList>
            <person name="Zhu Q."/>
            <person name="Cheng W."/>
            <person name="Song Y."/>
            <person name="Li Q."/>
            <person name="Ju J."/>
        </authorList>
    </citation>
    <scope>NUCLEOTIDE SEQUENCE [LARGE SCALE GENOMIC DNA]</scope>
    <source>
        <strain evidence="2 3">SCSIO 3406</strain>
    </source>
</reference>
<dbReference type="KEGG" id="snw:BBN63_33390"/>
<keyword evidence="3" id="KW-1185">Reference proteome</keyword>
<dbReference type="OrthoDB" id="9800841at2"/>
<sequence length="209" mass="23256">MSRTAIRHLYLARHGEASADESDLTENGRQQAVLLGERLRGSPLSAIHHGPLPRAERTARLIREQLGDVPCALTPSEPAGDYIPYVPQERELPADSAGAMLRRLAEFPAEERLRGPELARAALARFTGPVEGDEPRHELVVTHNFLIGWLVRDALDAPPWRWMGLNHCNAALTVIRYAPDRPSSVLLYNDMGHLPAELRWTGFPAESRV</sequence>
<accession>A0A1U9R1N8</accession>
<dbReference type="RefSeq" id="WP_078079032.1">
    <property type="nucleotide sequence ID" value="NZ_CP018047.1"/>
</dbReference>
<dbReference type="InterPro" id="IPR051021">
    <property type="entry name" value="Mito_Ser/Thr_phosphatase"/>
</dbReference>
<dbReference type="PANTHER" id="PTHR20935:SF0">
    <property type="entry name" value="SERINE_THREONINE-PROTEIN PHOSPHATASE PGAM5, MITOCHONDRIAL"/>
    <property type="match status" value="1"/>
</dbReference>
<dbReference type="Pfam" id="PF00300">
    <property type="entry name" value="His_Phos_1"/>
    <property type="match status" value="1"/>
</dbReference>
<evidence type="ECO:0000256" key="1">
    <source>
        <dbReference type="ARBA" id="ARBA00022801"/>
    </source>
</evidence>
<dbReference type="InterPro" id="IPR029033">
    <property type="entry name" value="His_PPase_superfam"/>
</dbReference>
<dbReference type="SMART" id="SM00855">
    <property type="entry name" value="PGAM"/>
    <property type="match status" value="1"/>
</dbReference>
<dbReference type="AlphaFoldDB" id="A0A1U9R1N8"/>
<evidence type="ECO:0000313" key="2">
    <source>
        <dbReference type="EMBL" id="AQU70347.1"/>
    </source>
</evidence>
<proteinExistence type="predicted"/>
<name>A0A1U9R1N8_STRNV</name>
<dbReference type="CDD" id="cd07067">
    <property type="entry name" value="HP_PGM_like"/>
    <property type="match status" value="1"/>
</dbReference>
<dbReference type="InterPro" id="IPR013078">
    <property type="entry name" value="His_Pase_superF_clade-1"/>
</dbReference>
<protein>
    <submittedName>
        <fullName evidence="2">Histidine phosphatase family protein</fullName>
    </submittedName>
</protein>
<keyword evidence="1" id="KW-0378">Hydrolase</keyword>
<evidence type="ECO:0000313" key="3">
    <source>
        <dbReference type="Proteomes" id="UP000189677"/>
    </source>
</evidence>
<dbReference type="EMBL" id="CP018047">
    <property type="protein sequence ID" value="AQU70347.1"/>
    <property type="molecule type" value="Genomic_DNA"/>
</dbReference>
<dbReference type="Gene3D" id="3.40.50.1240">
    <property type="entry name" value="Phosphoglycerate mutase-like"/>
    <property type="match status" value="1"/>
</dbReference>
<organism evidence="2 3">
    <name type="scientific">Streptomyces niveus</name>
    <name type="common">Streptomyces spheroides</name>
    <dbReference type="NCBI Taxonomy" id="193462"/>
    <lineage>
        <taxon>Bacteria</taxon>
        <taxon>Bacillati</taxon>
        <taxon>Actinomycetota</taxon>
        <taxon>Actinomycetes</taxon>
        <taxon>Kitasatosporales</taxon>
        <taxon>Streptomycetaceae</taxon>
        <taxon>Streptomyces</taxon>
    </lineage>
</organism>